<evidence type="ECO:0000313" key="4">
    <source>
        <dbReference type="Proteomes" id="UP000264141"/>
    </source>
</evidence>
<dbReference type="Proteomes" id="UP000264141">
    <property type="component" value="Unassembled WGS sequence"/>
</dbReference>
<evidence type="ECO:0000313" key="3">
    <source>
        <dbReference type="EMBL" id="HCE17897.1"/>
    </source>
</evidence>
<protein>
    <submittedName>
        <fullName evidence="3">Carbon-nitrogen hydrolase</fullName>
    </submittedName>
</protein>
<dbReference type="AlphaFoldDB" id="A0A3D1JI26"/>
<comment type="similarity">
    <text evidence="1">Belongs to the carbon-nitrogen hydrolase superfamily. NIT1/NIT2 family.</text>
</comment>
<organism evidence="3 4">
    <name type="scientific">Anaerolinea thermolimosa</name>
    <dbReference type="NCBI Taxonomy" id="229919"/>
    <lineage>
        <taxon>Bacteria</taxon>
        <taxon>Bacillati</taxon>
        <taxon>Chloroflexota</taxon>
        <taxon>Anaerolineae</taxon>
        <taxon>Anaerolineales</taxon>
        <taxon>Anaerolineaceae</taxon>
        <taxon>Anaerolinea</taxon>
    </lineage>
</organism>
<dbReference type="GO" id="GO:0016787">
    <property type="term" value="F:hydrolase activity"/>
    <property type="evidence" value="ECO:0007669"/>
    <property type="project" value="UniProtKB-KW"/>
</dbReference>
<sequence>MNLTLSLAQLYITPGKVDLNLQKALSAIEEAARQGSQIILLPECWSSGYDLENASRHAAQTPQILTELSQLARQFNLCIGGSLLENSPTGIFNSFLWLDPQHADPIRYRKIHLFRLMDEHRWLQPGNSLQMASTLWGKAGLAICYDLRFPELFRSYALQGADFFFLSAEWPAKRIHHWKILTHARAIENLSFLFAVNCIGPATRDEFGGCSMVISPWGETLAEASSRDEELLTVTVDIDQISRARNFLPIFQDRRPDIYPLSS</sequence>
<feature type="domain" description="CN hydrolase" evidence="2">
    <location>
        <begin position="3"/>
        <end position="238"/>
    </location>
</feature>
<evidence type="ECO:0000259" key="2">
    <source>
        <dbReference type="PROSITE" id="PS50263"/>
    </source>
</evidence>
<reference evidence="3 4" key="1">
    <citation type="journal article" date="2018" name="Nat. Biotechnol.">
        <title>A standardized bacterial taxonomy based on genome phylogeny substantially revises the tree of life.</title>
        <authorList>
            <person name="Parks D.H."/>
            <person name="Chuvochina M."/>
            <person name="Waite D.W."/>
            <person name="Rinke C."/>
            <person name="Skarshewski A."/>
            <person name="Chaumeil P.A."/>
            <person name="Hugenholtz P."/>
        </authorList>
    </citation>
    <scope>NUCLEOTIDE SEQUENCE [LARGE SCALE GENOMIC DNA]</scope>
    <source>
        <strain evidence="3">UBA8781</strain>
    </source>
</reference>
<dbReference type="PROSITE" id="PS50263">
    <property type="entry name" value="CN_HYDROLASE"/>
    <property type="match status" value="1"/>
</dbReference>
<dbReference type="InterPro" id="IPR036526">
    <property type="entry name" value="C-N_Hydrolase_sf"/>
</dbReference>
<dbReference type="PANTHER" id="PTHR23088">
    <property type="entry name" value="NITRILASE-RELATED"/>
    <property type="match status" value="1"/>
</dbReference>
<accession>A0A3D1JI26</accession>
<dbReference type="InterPro" id="IPR003010">
    <property type="entry name" value="C-N_Hydrolase"/>
</dbReference>
<dbReference type="EMBL" id="DPBP01000033">
    <property type="protein sequence ID" value="HCE17897.1"/>
    <property type="molecule type" value="Genomic_DNA"/>
</dbReference>
<comment type="caution">
    <text evidence="3">The sequence shown here is derived from an EMBL/GenBank/DDBJ whole genome shotgun (WGS) entry which is preliminary data.</text>
</comment>
<dbReference type="Gene3D" id="3.60.110.10">
    <property type="entry name" value="Carbon-nitrogen hydrolase"/>
    <property type="match status" value="1"/>
</dbReference>
<evidence type="ECO:0000256" key="1">
    <source>
        <dbReference type="ARBA" id="ARBA00010613"/>
    </source>
</evidence>
<dbReference type="PROSITE" id="PS01227">
    <property type="entry name" value="UPF0012"/>
    <property type="match status" value="1"/>
</dbReference>
<dbReference type="STRING" id="229919.GCA_001050195_01082"/>
<proteinExistence type="inferred from homology"/>
<dbReference type="Pfam" id="PF00795">
    <property type="entry name" value="CN_hydrolase"/>
    <property type="match status" value="1"/>
</dbReference>
<keyword evidence="3" id="KW-0378">Hydrolase</keyword>
<dbReference type="InterPro" id="IPR001110">
    <property type="entry name" value="UPF0012_CS"/>
</dbReference>
<dbReference type="SUPFAM" id="SSF56317">
    <property type="entry name" value="Carbon-nitrogen hydrolase"/>
    <property type="match status" value="1"/>
</dbReference>
<gene>
    <name evidence="3" type="ORF">DEQ80_08570</name>
</gene>
<dbReference type="PANTHER" id="PTHR23088:SF27">
    <property type="entry name" value="DEAMINATED GLUTATHIONE AMIDASE"/>
    <property type="match status" value="1"/>
</dbReference>
<name>A0A3D1JI26_9CHLR</name>